<evidence type="ECO:0000313" key="8">
    <source>
        <dbReference type="EMBL" id="RYV49391.1"/>
    </source>
</evidence>
<dbReference type="EMBL" id="SDWW01000082">
    <property type="protein sequence ID" value="RYV49391.1"/>
    <property type="molecule type" value="Genomic_DNA"/>
</dbReference>
<evidence type="ECO:0000256" key="5">
    <source>
        <dbReference type="SAM" id="MobiDB-lite"/>
    </source>
</evidence>
<keyword evidence="4 8" id="KW-0808">Transferase</keyword>
<dbReference type="AlphaFoldDB" id="A0A4Q5N073"/>
<evidence type="ECO:0000256" key="1">
    <source>
        <dbReference type="ARBA" id="ARBA00004776"/>
    </source>
</evidence>
<dbReference type="OrthoDB" id="9771846at2"/>
<dbReference type="Proteomes" id="UP000293764">
    <property type="component" value="Unassembled WGS sequence"/>
</dbReference>
<comment type="pathway">
    <text evidence="1">Cell wall biogenesis; cell wall polysaccharide biosynthesis.</text>
</comment>
<comment type="similarity">
    <text evidence="2">Belongs to the glycosyltransferase 2 family.</text>
</comment>
<feature type="domain" description="Glycosyltransferase 2-like" evidence="7">
    <location>
        <begin position="488"/>
        <end position="544"/>
    </location>
</feature>
<organism evidence="8 9">
    <name type="scientific">Pengzhenrongella frigida</name>
    <dbReference type="NCBI Taxonomy" id="1259133"/>
    <lineage>
        <taxon>Bacteria</taxon>
        <taxon>Bacillati</taxon>
        <taxon>Actinomycetota</taxon>
        <taxon>Actinomycetes</taxon>
        <taxon>Micrococcales</taxon>
        <taxon>Pengzhenrongella</taxon>
    </lineage>
</organism>
<dbReference type="Pfam" id="PF00535">
    <property type="entry name" value="Glycos_transf_2"/>
    <property type="match status" value="2"/>
</dbReference>
<evidence type="ECO:0000256" key="4">
    <source>
        <dbReference type="ARBA" id="ARBA00022679"/>
    </source>
</evidence>
<dbReference type="InterPro" id="IPR001173">
    <property type="entry name" value="Glyco_trans_2-like"/>
</dbReference>
<dbReference type="RefSeq" id="WP_130104262.1">
    <property type="nucleotide sequence ID" value="NZ_SDWW01000082.1"/>
</dbReference>
<dbReference type="InterPro" id="IPR029044">
    <property type="entry name" value="Nucleotide-diphossugar_trans"/>
</dbReference>
<keyword evidence="9" id="KW-1185">Reference proteome</keyword>
<evidence type="ECO:0000256" key="2">
    <source>
        <dbReference type="ARBA" id="ARBA00006739"/>
    </source>
</evidence>
<dbReference type="Pfam" id="PF13632">
    <property type="entry name" value="Glyco_trans_2_3"/>
    <property type="match status" value="1"/>
</dbReference>
<feature type="region of interest" description="Disordered" evidence="5">
    <location>
        <begin position="295"/>
        <end position="315"/>
    </location>
</feature>
<evidence type="ECO:0000256" key="3">
    <source>
        <dbReference type="ARBA" id="ARBA00022676"/>
    </source>
</evidence>
<dbReference type="SUPFAM" id="SSF53448">
    <property type="entry name" value="Nucleotide-diphospho-sugar transferases"/>
    <property type="match status" value="2"/>
</dbReference>
<dbReference type="PANTHER" id="PTHR43179">
    <property type="entry name" value="RHAMNOSYLTRANSFERASE WBBL"/>
    <property type="match status" value="1"/>
</dbReference>
<evidence type="ECO:0000313" key="9">
    <source>
        <dbReference type="Proteomes" id="UP000293764"/>
    </source>
</evidence>
<name>A0A4Q5N073_9MICO</name>
<evidence type="ECO:0000259" key="7">
    <source>
        <dbReference type="Pfam" id="PF13632"/>
    </source>
</evidence>
<keyword evidence="3" id="KW-0328">Glycosyltransferase</keyword>
<sequence>MNAATGGRPAGRSFEGPAVVIIPAHNEENLIARALEVLLADAEPSEFDVVVACNGCTDDTAERARLAASRLGHRVTVLSTPIASKAAAIRAAEAVAPGFPRVYLDADVECSTATARAMVSAVRSGAALAVPTRVLDTSASTPAARAYYGGWSALPWVQEQLAGRGAYTVSRAARETFGEFPDIGADDRFVTTRVPRNEAVVVPHPILIAPPGRLSDVLRVRRRVYAGNVLAPGPAHDRSRANRVGALALTVVRRPSLAPKLVVFAGTTAVAKALTAWDLHRGTVVWGRDEAQRAVRSAPPAASARPATAEPTGTAGADRAELDVVVVTYRSAAYVGESLRAADGALASIPGARIIVVDNDSRDDVAAAIGGISPRIELVLRDVNDGFAAGCHAGVAASDARRVLFLNPDAVVEAEAIVALVRCADTHPDAGVVGGRALAPDGSLDPRSWWGRPTLWSAVCFATGLSSLFPGSRLVDPESPDRWDGRARAVPVVSGGLMLVDRVAWDAVDGFDRDFFLYGEDADFCLRVAAAGWSPRVCPDAVFRHPVGASSAGSNRLPLVLRGRVTTYRKNLSAPWGRLAGELLVLGTGLRALAAGARPSGGRPSIGAAAWRDTWRRRTEWRGGW</sequence>
<reference evidence="8 9" key="1">
    <citation type="submission" date="2019-01" db="EMBL/GenBank/DDBJ databases">
        <title>Novel species of Cellulomonas.</title>
        <authorList>
            <person name="Liu Q."/>
            <person name="Xin Y.-H."/>
        </authorList>
    </citation>
    <scope>NUCLEOTIDE SEQUENCE [LARGE SCALE GENOMIC DNA]</scope>
    <source>
        <strain evidence="8 9">HLT2-17</strain>
    </source>
</reference>
<dbReference type="CDD" id="cd04186">
    <property type="entry name" value="GT_2_like_c"/>
    <property type="match status" value="1"/>
</dbReference>
<feature type="domain" description="Glycosyltransferase 2-like" evidence="6">
    <location>
        <begin position="324"/>
        <end position="443"/>
    </location>
</feature>
<protein>
    <submittedName>
        <fullName evidence="8">Glycosyltransferase</fullName>
    </submittedName>
</protein>
<evidence type="ECO:0000259" key="6">
    <source>
        <dbReference type="Pfam" id="PF00535"/>
    </source>
</evidence>
<dbReference type="GO" id="GO:0016757">
    <property type="term" value="F:glycosyltransferase activity"/>
    <property type="evidence" value="ECO:0007669"/>
    <property type="project" value="UniProtKB-KW"/>
</dbReference>
<comment type="caution">
    <text evidence="8">The sequence shown here is derived from an EMBL/GenBank/DDBJ whole genome shotgun (WGS) entry which is preliminary data.</text>
</comment>
<proteinExistence type="inferred from homology"/>
<feature type="domain" description="Glycosyltransferase 2-like" evidence="6">
    <location>
        <begin position="20"/>
        <end position="146"/>
    </location>
</feature>
<accession>A0A4Q5N073</accession>
<dbReference type="PANTHER" id="PTHR43179:SF12">
    <property type="entry name" value="GALACTOFURANOSYLTRANSFERASE GLFT2"/>
    <property type="match status" value="1"/>
</dbReference>
<gene>
    <name evidence="8" type="ORF">EUA98_19045</name>
</gene>
<dbReference type="Gene3D" id="3.90.550.10">
    <property type="entry name" value="Spore Coat Polysaccharide Biosynthesis Protein SpsA, Chain A"/>
    <property type="match status" value="2"/>
</dbReference>